<gene>
    <name evidence="3" type="ORF">NE237_018987</name>
</gene>
<dbReference type="PANTHER" id="PTHR31672:SF11">
    <property type="entry name" value="F-BOX PROTEIN CPR1-LIKE ISOFORM X2"/>
    <property type="match status" value="1"/>
</dbReference>
<dbReference type="InterPro" id="IPR036047">
    <property type="entry name" value="F-box-like_dom_sf"/>
</dbReference>
<accession>A0A9Q0QPJ8</accession>
<dbReference type="Pfam" id="PF00646">
    <property type="entry name" value="F-box"/>
    <property type="match status" value="1"/>
</dbReference>
<evidence type="ECO:0000259" key="2">
    <source>
        <dbReference type="Pfam" id="PF08268"/>
    </source>
</evidence>
<reference evidence="3" key="1">
    <citation type="journal article" date="2023" name="Plant J.">
        <title>The genome of the king protea, Protea cynaroides.</title>
        <authorList>
            <person name="Chang J."/>
            <person name="Duong T.A."/>
            <person name="Schoeman C."/>
            <person name="Ma X."/>
            <person name="Roodt D."/>
            <person name="Barker N."/>
            <person name="Li Z."/>
            <person name="Van de Peer Y."/>
            <person name="Mizrachi E."/>
        </authorList>
    </citation>
    <scope>NUCLEOTIDE SEQUENCE</scope>
    <source>
        <tissue evidence="3">Young leaves</tissue>
    </source>
</reference>
<organism evidence="3 4">
    <name type="scientific">Protea cynaroides</name>
    <dbReference type="NCBI Taxonomy" id="273540"/>
    <lineage>
        <taxon>Eukaryota</taxon>
        <taxon>Viridiplantae</taxon>
        <taxon>Streptophyta</taxon>
        <taxon>Embryophyta</taxon>
        <taxon>Tracheophyta</taxon>
        <taxon>Spermatophyta</taxon>
        <taxon>Magnoliopsida</taxon>
        <taxon>Proteales</taxon>
        <taxon>Proteaceae</taxon>
        <taxon>Protea</taxon>
    </lineage>
</organism>
<dbReference type="PANTHER" id="PTHR31672">
    <property type="entry name" value="BNACNNG10540D PROTEIN"/>
    <property type="match status" value="1"/>
</dbReference>
<sequence length="372" mass="42808">MFNVKYFRFCLPWITPEEEEEEGLFIPYFNEDIISNILLKFPAESLEFKFRYVCKSWNSIISDKNFRNQHLHCSKPEPGLIIQAYDEYGYGTYFMSGTTRMQQLIKHNYSSKILGCSNGLVLVEWETNGCRDLRVLNPITKQYLQLPHPQASSSSLSRGHYQFGFAFVSSIGKFKVICLVICLGRVQCGILTLDCSNPKWRVIEGPAAISNSMCHKPPISINGYMYWYLYYPTDAVISMDLIEEKFSEIHLPCSIGNLVEIKGHLSNIVIQPNHGLLDIWILKDVHGGQWVKQHSIICHSLEEGCLYTSETVSLRNEEIAIFDYCNKMLYVFDVKLKKLKLMTKIKISGFIEFCNPHVNSYTSSAFDQSLMD</sequence>
<dbReference type="SUPFAM" id="SSF81383">
    <property type="entry name" value="F-box domain"/>
    <property type="match status" value="1"/>
</dbReference>
<evidence type="ECO:0000313" key="4">
    <source>
        <dbReference type="Proteomes" id="UP001141806"/>
    </source>
</evidence>
<comment type="caution">
    <text evidence="3">The sequence shown here is derived from an EMBL/GenBank/DDBJ whole genome shotgun (WGS) entry which is preliminary data.</text>
</comment>
<dbReference type="OrthoDB" id="1938527at2759"/>
<dbReference type="InterPro" id="IPR050796">
    <property type="entry name" value="SCF_F-box_component"/>
</dbReference>
<evidence type="ECO:0000259" key="1">
    <source>
        <dbReference type="Pfam" id="PF00646"/>
    </source>
</evidence>
<dbReference type="NCBIfam" id="TIGR01640">
    <property type="entry name" value="F_box_assoc_1"/>
    <property type="match status" value="1"/>
</dbReference>
<keyword evidence="4" id="KW-1185">Reference proteome</keyword>
<name>A0A9Q0QPJ8_9MAGN</name>
<dbReference type="Pfam" id="PF08268">
    <property type="entry name" value="FBA_3"/>
    <property type="match status" value="1"/>
</dbReference>
<dbReference type="EMBL" id="JAMYWD010000007">
    <property type="protein sequence ID" value="KAJ4967138.1"/>
    <property type="molecule type" value="Genomic_DNA"/>
</dbReference>
<dbReference type="Proteomes" id="UP001141806">
    <property type="component" value="Unassembled WGS sequence"/>
</dbReference>
<dbReference type="InterPro" id="IPR017451">
    <property type="entry name" value="F-box-assoc_interact_dom"/>
</dbReference>
<dbReference type="InterPro" id="IPR013187">
    <property type="entry name" value="F-box-assoc_dom_typ3"/>
</dbReference>
<dbReference type="AlphaFoldDB" id="A0A9Q0QPJ8"/>
<feature type="domain" description="F-box" evidence="1">
    <location>
        <begin position="31"/>
        <end position="67"/>
    </location>
</feature>
<dbReference type="InterPro" id="IPR001810">
    <property type="entry name" value="F-box_dom"/>
</dbReference>
<evidence type="ECO:0000313" key="3">
    <source>
        <dbReference type="EMBL" id="KAJ4967138.1"/>
    </source>
</evidence>
<evidence type="ECO:0008006" key="5">
    <source>
        <dbReference type="Google" id="ProtNLM"/>
    </source>
</evidence>
<feature type="domain" description="F-box associated beta-propeller type 3" evidence="2">
    <location>
        <begin position="102"/>
        <end position="352"/>
    </location>
</feature>
<protein>
    <recommendedName>
        <fullName evidence="5">F-box domain-containing protein</fullName>
    </recommendedName>
</protein>
<dbReference type="Gene3D" id="1.20.1280.50">
    <property type="match status" value="1"/>
</dbReference>
<proteinExistence type="predicted"/>